<sequence>MFLQLPYSRRKFSSGQQRRRRNSNSSNSQGPYGSEERVGYYWAYNTMLTKAWRTGVLGDERLADRLLRDFTDFCANKDNRLLQLWDGCQEKMNASAP</sequence>
<dbReference type="GeneID" id="104945980"/>
<gene>
    <name evidence="4" type="primary">LOC104945980</name>
</gene>
<name>A0A6I9N098_9TELE</name>
<dbReference type="Proteomes" id="UP000504611">
    <property type="component" value="Unplaced"/>
</dbReference>
<accession>A0A6I9N098</accession>
<dbReference type="InterPro" id="IPR045838">
    <property type="entry name" value="DEPDC5_CTD"/>
</dbReference>
<dbReference type="AlphaFoldDB" id="A0A6I9N098"/>
<reference evidence="4" key="1">
    <citation type="submission" date="2025-08" db="UniProtKB">
        <authorList>
            <consortium name="RefSeq"/>
        </authorList>
    </citation>
    <scope>IDENTIFICATION</scope>
    <source>
        <tissue evidence="4">Muscle</tissue>
    </source>
</reference>
<keyword evidence="3" id="KW-1185">Reference proteome</keyword>
<dbReference type="RefSeq" id="XP_010770022.1">
    <property type="nucleotide sequence ID" value="XM_010771720.1"/>
</dbReference>
<dbReference type="Pfam" id="PF19418">
    <property type="entry name" value="DEPDC5_CTD"/>
    <property type="match status" value="1"/>
</dbReference>
<feature type="domain" description="DEPDC5 C-terminal" evidence="2">
    <location>
        <begin position="1"/>
        <end position="79"/>
    </location>
</feature>
<dbReference type="KEGG" id="ncc:104945980"/>
<proteinExistence type="predicted"/>
<evidence type="ECO:0000259" key="2">
    <source>
        <dbReference type="Pfam" id="PF19418"/>
    </source>
</evidence>
<evidence type="ECO:0000313" key="4">
    <source>
        <dbReference type="RefSeq" id="XP_010770022.1"/>
    </source>
</evidence>
<evidence type="ECO:0000313" key="3">
    <source>
        <dbReference type="Proteomes" id="UP000504611"/>
    </source>
</evidence>
<feature type="region of interest" description="Disordered" evidence="1">
    <location>
        <begin position="1"/>
        <end position="35"/>
    </location>
</feature>
<dbReference type="OrthoDB" id="39497at2759"/>
<protein>
    <submittedName>
        <fullName evidence="4">DEP domain-containing protein 5-like</fullName>
    </submittedName>
</protein>
<organism evidence="3 4">
    <name type="scientific">Notothenia coriiceps</name>
    <name type="common">black rockcod</name>
    <dbReference type="NCBI Taxonomy" id="8208"/>
    <lineage>
        <taxon>Eukaryota</taxon>
        <taxon>Metazoa</taxon>
        <taxon>Chordata</taxon>
        <taxon>Craniata</taxon>
        <taxon>Vertebrata</taxon>
        <taxon>Euteleostomi</taxon>
        <taxon>Actinopterygii</taxon>
        <taxon>Neopterygii</taxon>
        <taxon>Teleostei</taxon>
        <taxon>Neoteleostei</taxon>
        <taxon>Acanthomorphata</taxon>
        <taxon>Eupercaria</taxon>
        <taxon>Perciformes</taxon>
        <taxon>Notothenioidei</taxon>
        <taxon>Nototheniidae</taxon>
        <taxon>Notothenia</taxon>
    </lineage>
</organism>
<evidence type="ECO:0000256" key="1">
    <source>
        <dbReference type="SAM" id="MobiDB-lite"/>
    </source>
</evidence>
<feature type="compositionally biased region" description="Basic residues" evidence="1">
    <location>
        <begin position="8"/>
        <end position="22"/>
    </location>
</feature>